<dbReference type="Gene3D" id="2.40.170.20">
    <property type="entry name" value="TonB-dependent receptor, beta-barrel domain"/>
    <property type="match status" value="1"/>
</dbReference>
<dbReference type="InterPro" id="IPR037066">
    <property type="entry name" value="Plug_dom_sf"/>
</dbReference>
<accession>A0ABT7ZRS4</accession>
<dbReference type="InterPro" id="IPR036942">
    <property type="entry name" value="Beta-barrel_TonB_sf"/>
</dbReference>
<reference evidence="4 5" key="1">
    <citation type="journal article" date="2023" name="Int. J. Syst. Evol. Microbiol.">
        <title>Winogradskyella bathintestinalis sp. nov., isolated from the intestine of the deep-sea loosejaw dragonfish, Malacosteus niger.</title>
        <authorList>
            <person name="Uniacke-Lowe S."/>
            <person name="Johnson C.N."/>
            <person name="Stanton C."/>
            <person name="Hill C."/>
            <person name="Ross P."/>
        </authorList>
    </citation>
    <scope>NUCLEOTIDE SEQUENCE [LARGE SCALE GENOMIC DNA]</scope>
    <source>
        <strain evidence="4 5">APC 3343</strain>
    </source>
</reference>
<sequence length="835" mass="95356">MPTKTRPSLILLIAVICCFTLQGQVLNKKLPIKDVLDKIITFHNITFNYESSFLTGIEVFPPPKNLSLSQSIENLQKQTNLIFKKVSDYVITISKPIKICGYIKDAYYQQPIPSVTIKGYTNYTVTDDNGYFELELNSSDELVSMRHIGFKTITQQAGKFNIENCETILLAEQLEEISAVLIDAYLVKGIDVEYDWTTSIDFSKFSLLPGLIESDVMHTVQALPSVLSVDETVSNINIRGGSNDQNLILWDGIKMYQTGHFFGLISSFNPQMTQMASVINNGSDVSLTDGVSGTIQMQTEKKINSEFEGLVGVNFLNAELFSNIPIGQKSSLQVASRKSLNDMVSTPTYNVYFDRITQETEAQQNESDVTNSNQAFNFYDASLRWLYQLNTKDLIRLNFTLASNDLSFNETATMNGIARTRESKVSQNSMAFGLNYKRQWNNNIHSVINIYNTDYQLEAENADILESQLFLQENSVSETGINFENVYSNNHWQYKLGYSFTETEIINLNDIDLPRFVRRDEEVLREHGAYTQAWYNNKNYGFSVRGGIRANYISKFEEFIIEPRISVRKTLGDHFKIEALGEFKHQNTSQIINFQNDFLGIEKRRWQLTDNETIPILKSKQASLGLLYTKEGWLIDAKGYFKNVDGITTQSQSFTTKYESSRENGSYDVFGFEFLFRKKIEYLSSWLSYSYINNTYTFETLEEVEFPSNFDITHSVTLGSTFSKNHWDISAGLNYRFGKPTSVPMIENAVKGDNINFDAANSQRLDNYLRLDASALYDLNISKKFRSEIGASVWNLLDRQNPINNYYSIDADNTAKKSSRVSLGLTTNVVFRIYF</sequence>
<gene>
    <name evidence="4" type="ORF">QMA06_03185</name>
</gene>
<dbReference type="InterPro" id="IPR008969">
    <property type="entry name" value="CarboxyPept-like_regulatory"/>
</dbReference>
<evidence type="ECO:0000256" key="1">
    <source>
        <dbReference type="ARBA" id="ARBA00004442"/>
    </source>
</evidence>
<keyword evidence="3" id="KW-0998">Cell outer membrane</keyword>
<protein>
    <submittedName>
        <fullName evidence="4">TonB-dependent receptor plug domain-containing protein</fullName>
    </submittedName>
</protein>
<name>A0ABT7ZRS4_9FLAO</name>
<dbReference type="RefSeq" id="WP_290205403.1">
    <property type="nucleotide sequence ID" value="NZ_JASDDK010000001.1"/>
</dbReference>
<keyword evidence="2" id="KW-0472">Membrane</keyword>
<organism evidence="4 5">
    <name type="scientific">Winogradskyella bathintestinalis</name>
    <dbReference type="NCBI Taxonomy" id="3035208"/>
    <lineage>
        <taxon>Bacteria</taxon>
        <taxon>Pseudomonadati</taxon>
        <taxon>Bacteroidota</taxon>
        <taxon>Flavobacteriia</taxon>
        <taxon>Flavobacteriales</taxon>
        <taxon>Flavobacteriaceae</taxon>
        <taxon>Winogradskyella</taxon>
    </lineage>
</organism>
<proteinExistence type="predicted"/>
<comment type="caution">
    <text evidence="4">The sequence shown here is derived from an EMBL/GenBank/DDBJ whole genome shotgun (WGS) entry which is preliminary data.</text>
</comment>
<dbReference type="SUPFAM" id="SSF49464">
    <property type="entry name" value="Carboxypeptidase regulatory domain-like"/>
    <property type="match status" value="1"/>
</dbReference>
<dbReference type="SUPFAM" id="SSF56935">
    <property type="entry name" value="Porins"/>
    <property type="match status" value="1"/>
</dbReference>
<evidence type="ECO:0000256" key="2">
    <source>
        <dbReference type="ARBA" id="ARBA00023136"/>
    </source>
</evidence>
<keyword evidence="5" id="KW-1185">Reference proteome</keyword>
<evidence type="ECO:0000313" key="5">
    <source>
        <dbReference type="Proteomes" id="UP001231197"/>
    </source>
</evidence>
<keyword evidence="4" id="KW-0675">Receptor</keyword>
<dbReference type="Pfam" id="PF13715">
    <property type="entry name" value="CarbopepD_reg_2"/>
    <property type="match status" value="1"/>
</dbReference>
<dbReference type="Proteomes" id="UP001231197">
    <property type="component" value="Unassembled WGS sequence"/>
</dbReference>
<dbReference type="Gene3D" id="2.170.130.10">
    <property type="entry name" value="TonB-dependent receptor, plug domain"/>
    <property type="match status" value="1"/>
</dbReference>
<evidence type="ECO:0000313" key="4">
    <source>
        <dbReference type="EMBL" id="MDN3491710.1"/>
    </source>
</evidence>
<dbReference type="EMBL" id="JASDDK010000001">
    <property type="protein sequence ID" value="MDN3491710.1"/>
    <property type="molecule type" value="Genomic_DNA"/>
</dbReference>
<comment type="subcellular location">
    <subcellularLocation>
        <location evidence="1">Cell outer membrane</location>
    </subcellularLocation>
</comment>
<evidence type="ECO:0000256" key="3">
    <source>
        <dbReference type="ARBA" id="ARBA00023237"/>
    </source>
</evidence>